<name>A0A179UHX5_BLAGS</name>
<keyword evidence="10" id="KW-1185">Reference proteome</keyword>
<dbReference type="PANTHER" id="PTHR43605:SF10">
    <property type="entry name" value="ACYL-COA SYNTHETASE MEDIUM CHAIN FAMILY MEMBER 3"/>
    <property type="match status" value="1"/>
</dbReference>
<keyword evidence="2" id="KW-0436">Ligase</keyword>
<dbReference type="AlphaFoldDB" id="A0A179UHX5"/>
<dbReference type="EC" id="6.2.1.2" evidence="5"/>
<dbReference type="GO" id="GO:0006633">
    <property type="term" value="P:fatty acid biosynthetic process"/>
    <property type="evidence" value="ECO:0007669"/>
    <property type="project" value="TreeGrafter"/>
</dbReference>
<evidence type="ECO:0000256" key="4">
    <source>
        <dbReference type="ARBA" id="ARBA00022840"/>
    </source>
</evidence>
<evidence type="ECO:0000256" key="6">
    <source>
        <dbReference type="ARBA" id="ARBA00048477"/>
    </source>
</evidence>
<evidence type="ECO:0000256" key="3">
    <source>
        <dbReference type="ARBA" id="ARBA00022741"/>
    </source>
</evidence>
<dbReference type="GO" id="GO:0005524">
    <property type="term" value="F:ATP binding"/>
    <property type="evidence" value="ECO:0007669"/>
    <property type="project" value="UniProtKB-KW"/>
</dbReference>
<evidence type="ECO:0000259" key="7">
    <source>
        <dbReference type="Pfam" id="PF00501"/>
    </source>
</evidence>
<dbReference type="InterPro" id="IPR045851">
    <property type="entry name" value="AMP-bd_C_sf"/>
</dbReference>
<dbReference type="GO" id="GO:0031956">
    <property type="term" value="F:medium-chain fatty acid-CoA ligase activity"/>
    <property type="evidence" value="ECO:0007669"/>
    <property type="project" value="UniProtKB-EC"/>
</dbReference>
<evidence type="ECO:0000259" key="8">
    <source>
        <dbReference type="Pfam" id="PF13193"/>
    </source>
</evidence>
<dbReference type="InterPro" id="IPR051087">
    <property type="entry name" value="Mitochondrial_ACSM"/>
</dbReference>
<dbReference type="GeneID" id="8509954"/>
<dbReference type="InterPro" id="IPR025110">
    <property type="entry name" value="AMP-bd_C"/>
</dbReference>
<feature type="domain" description="AMP-dependent synthetase/ligase" evidence="7">
    <location>
        <begin position="3"/>
        <end position="106"/>
    </location>
</feature>
<dbReference type="GO" id="GO:0004321">
    <property type="term" value="F:fatty-acyl-CoA synthase activity"/>
    <property type="evidence" value="ECO:0007669"/>
    <property type="project" value="TreeGrafter"/>
</dbReference>
<organism evidence="9 10">
    <name type="scientific">Blastomyces gilchristii (strain SLH14081)</name>
    <name type="common">Blastomyces dermatitidis</name>
    <dbReference type="NCBI Taxonomy" id="559298"/>
    <lineage>
        <taxon>Eukaryota</taxon>
        <taxon>Fungi</taxon>
        <taxon>Dikarya</taxon>
        <taxon>Ascomycota</taxon>
        <taxon>Pezizomycotina</taxon>
        <taxon>Eurotiomycetes</taxon>
        <taxon>Eurotiomycetidae</taxon>
        <taxon>Onygenales</taxon>
        <taxon>Ajellomycetaceae</taxon>
        <taxon>Blastomyces</taxon>
    </lineage>
</organism>
<dbReference type="SUPFAM" id="SSF56801">
    <property type="entry name" value="Acetyl-CoA synthetase-like"/>
    <property type="match status" value="1"/>
</dbReference>
<sequence length="388" mass="42543">MIIVFPRVPAWWEIATAAIGIGVVVCPCPVLAVAHDIKYRAEASKASIFVGDTVSISKFKTIQRETPKNAVFKDVLPKTKWSDPSVIYFTSGTTGMPKMVLHDQVSYPLAHVLTSSLWLGLGEGSMGMVRCLGLRRSPVRAGDCQAFNAESALGNLHDIPLLLSAPLPPLIGSLCYLQGTETTLVCGNLKGGKIKYSSMGLPVPGVPLTDVNEKGDESPPFEEGKIAIATTTSSGARTINVFSSYMSPDRKVMLPQQQGRSCSWYLTGDRAYKDEDEYLWFVSPFEVESVLKKHAAVIESAVMASPDPDRVKVVKAFIVLQEEFKLQNPDSLIAEIQKFCKKETAPYKYSQQIQFVEPSFLLKTISGKIKRVKLRALKKALATRGVKI</sequence>
<dbReference type="Proteomes" id="UP000002038">
    <property type="component" value="Unassembled WGS sequence"/>
</dbReference>
<dbReference type="RefSeq" id="XP_031577856.1">
    <property type="nucleotide sequence ID" value="XM_031721336.1"/>
</dbReference>
<dbReference type="PROSITE" id="PS00455">
    <property type="entry name" value="AMP_BINDING"/>
    <property type="match status" value="1"/>
</dbReference>
<dbReference type="KEGG" id="bgh:BDBG_03632"/>
<evidence type="ECO:0000313" key="9">
    <source>
        <dbReference type="EMBL" id="OAT07594.1"/>
    </source>
</evidence>
<gene>
    <name evidence="9" type="ORF">BDBG_03632</name>
</gene>
<dbReference type="VEuPathDB" id="FungiDB:BDBG_03632"/>
<keyword evidence="3" id="KW-0547">Nucleotide-binding</keyword>
<proteinExistence type="inferred from homology"/>
<dbReference type="STRING" id="559298.A0A179UHX5"/>
<dbReference type="OrthoDB" id="6614653at2759"/>
<protein>
    <recommendedName>
        <fullName evidence="5">medium-chain acyl-CoA ligase</fullName>
        <ecNumber evidence="5">6.2.1.2</ecNumber>
    </recommendedName>
</protein>
<keyword evidence="4" id="KW-0067">ATP-binding</keyword>
<evidence type="ECO:0000313" key="10">
    <source>
        <dbReference type="Proteomes" id="UP000002038"/>
    </source>
</evidence>
<dbReference type="EMBL" id="GG657452">
    <property type="protein sequence ID" value="OAT07594.1"/>
    <property type="molecule type" value="Genomic_DNA"/>
</dbReference>
<dbReference type="GO" id="GO:0006637">
    <property type="term" value="P:acyl-CoA metabolic process"/>
    <property type="evidence" value="ECO:0007669"/>
    <property type="project" value="TreeGrafter"/>
</dbReference>
<comment type="similarity">
    <text evidence="1">Belongs to the ATP-dependent AMP-binding enzyme family.</text>
</comment>
<dbReference type="InterPro" id="IPR000873">
    <property type="entry name" value="AMP-dep_synth/lig_dom"/>
</dbReference>
<evidence type="ECO:0000256" key="1">
    <source>
        <dbReference type="ARBA" id="ARBA00006432"/>
    </source>
</evidence>
<dbReference type="Pfam" id="PF13193">
    <property type="entry name" value="AMP-binding_C"/>
    <property type="match status" value="1"/>
</dbReference>
<dbReference type="Pfam" id="PF00501">
    <property type="entry name" value="AMP-binding"/>
    <property type="match status" value="1"/>
</dbReference>
<dbReference type="InterPro" id="IPR042099">
    <property type="entry name" value="ANL_N_sf"/>
</dbReference>
<dbReference type="Gene3D" id="3.40.50.12780">
    <property type="entry name" value="N-terminal domain of ligase-like"/>
    <property type="match status" value="2"/>
</dbReference>
<reference evidence="10" key="1">
    <citation type="journal article" date="2015" name="PLoS Genet.">
        <title>The dynamic genome and transcriptome of the human fungal pathogen Blastomyces and close relative Emmonsia.</title>
        <authorList>
            <person name="Munoz J.F."/>
            <person name="Gauthier G.M."/>
            <person name="Desjardins C.A."/>
            <person name="Gallo J.E."/>
            <person name="Holder J."/>
            <person name="Sullivan T.D."/>
            <person name="Marty A.J."/>
            <person name="Carmen J.C."/>
            <person name="Chen Z."/>
            <person name="Ding L."/>
            <person name="Gujja S."/>
            <person name="Magrini V."/>
            <person name="Misas E."/>
            <person name="Mitreva M."/>
            <person name="Priest M."/>
            <person name="Saif S."/>
            <person name="Whiston E.A."/>
            <person name="Young S."/>
            <person name="Zeng Q."/>
            <person name="Goldman W.E."/>
            <person name="Mardis E.R."/>
            <person name="Taylor J.W."/>
            <person name="McEwen J.G."/>
            <person name="Clay O.K."/>
            <person name="Klein B.S."/>
            <person name="Cuomo C.A."/>
        </authorList>
    </citation>
    <scope>NUCLEOTIDE SEQUENCE [LARGE SCALE GENOMIC DNA]</scope>
    <source>
        <strain evidence="10">SLH14081</strain>
    </source>
</reference>
<dbReference type="Gene3D" id="3.30.300.30">
    <property type="match status" value="1"/>
</dbReference>
<accession>A0A179UHX5</accession>
<dbReference type="PANTHER" id="PTHR43605">
    <property type="entry name" value="ACYL-COENZYME A SYNTHETASE"/>
    <property type="match status" value="1"/>
</dbReference>
<evidence type="ECO:0000256" key="2">
    <source>
        <dbReference type="ARBA" id="ARBA00022598"/>
    </source>
</evidence>
<comment type="catalytic activity">
    <reaction evidence="6">
        <text>a medium-chain fatty acid + ATP + CoA = a medium-chain fatty acyl-CoA + AMP + diphosphate</text>
        <dbReference type="Rhea" id="RHEA:48340"/>
        <dbReference type="ChEBI" id="CHEBI:30616"/>
        <dbReference type="ChEBI" id="CHEBI:33019"/>
        <dbReference type="ChEBI" id="CHEBI:57287"/>
        <dbReference type="ChEBI" id="CHEBI:59558"/>
        <dbReference type="ChEBI" id="CHEBI:90546"/>
        <dbReference type="ChEBI" id="CHEBI:456215"/>
        <dbReference type="EC" id="6.2.1.2"/>
    </reaction>
    <physiologicalReaction direction="left-to-right" evidence="6">
        <dbReference type="Rhea" id="RHEA:48341"/>
    </physiologicalReaction>
</comment>
<evidence type="ECO:0000256" key="5">
    <source>
        <dbReference type="ARBA" id="ARBA00039009"/>
    </source>
</evidence>
<dbReference type="InterPro" id="IPR020845">
    <property type="entry name" value="AMP-binding_CS"/>
</dbReference>
<feature type="domain" description="AMP-binding enzyme C-terminal" evidence="8">
    <location>
        <begin position="286"/>
        <end position="368"/>
    </location>
</feature>